<feature type="domain" description="Protein kinase" evidence="4">
    <location>
        <begin position="27"/>
        <end position="302"/>
    </location>
</feature>
<dbReference type="PROSITE" id="PS00678">
    <property type="entry name" value="WD_REPEATS_1"/>
    <property type="match status" value="2"/>
</dbReference>
<name>J0WX85_AURST</name>
<dbReference type="GO" id="GO:0048188">
    <property type="term" value="C:Set1C/COMPASS complex"/>
    <property type="evidence" value="ECO:0007669"/>
    <property type="project" value="TreeGrafter"/>
</dbReference>
<feature type="repeat" description="WD" evidence="3">
    <location>
        <begin position="402"/>
        <end position="443"/>
    </location>
</feature>
<dbReference type="CDD" id="cd00200">
    <property type="entry name" value="WD40"/>
    <property type="match status" value="1"/>
</dbReference>
<dbReference type="InterPro" id="IPR036322">
    <property type="entry name" value="WD40_repeat_dom_sf"/>
</dbReference>
<dbReference type="Pfam" id="PF23754">
    <property type="entry name" value="Beta-prop_IP5PC_F"/>
    <property type="match status" value="1"/>
</dbReference>
<keyword evidence="1 3" id="KW-0853">WD repeat</keyword>
<gene>
    <name evidence="5" type="ORF">AURDEDRAFT_91735</name>
</gene>
<keyword evidence="2" id="KW-0677">Repeat</keyword>
<dbReference type="InterPro" id="IPR015943">
    <property type="entry name" value="WD40/YVTN_repeat-like_dom_sf"/>
</dbReference>
<dbReference type="EMBL" id="JH687817">
    <property type="protein sequence ID" value="EJD39121.1"/>
    <property type="molecule type" value="Genomic_DNA"/>
</dbReference>
<feature type="repeat" description="WD" evidence="3">
    <location>
        <begin position="528"/>
        <end position="569"/>
    </location>
</feature>
<dbReference type="InterPro" id="IPR019775">
    <property type="entry name" value="WD40_repeat_CS"/>
</dbReference>
<evidence type="ECO:0000256" key="1">
    <source>
        <dbReference type="ARBA" id="ARBA00022574"/>
    </source>
</evidence>
<reference evidence="6" key="1">
    <citation type="journal article" date="2012" name="Science">
        <title>The Paleozoic origin of enzymatic lignin decomposition reconstructed from 31 fungal genomes.</title>
        <authorList>
            <person name="Floudas D."/>
            <person name="Binder M."/>
            <person name="Riley R."/>
            <person name="Barry K."/>
            <person name="Blanchette R.A."/>
            <person name="Henrissat B."/>
            <person name="Martinez A.T."/>
            <person name="Otillar R."/>
            <person name="Spatafora J.W."/>
            <person name="Yadav J.S."/>
            <person name="Aerts A."/>
            <person name="Benoit I."/>
            <person name="Boyd A."/>
            <person name="Carlson A."/>
            <person name="Copeland A."/>
            <person name="Coutinho P.M."/>
            <person name="de Vries R.P."/>
            <person name="Ferreira P."/>
            <person name="Findley K."/>
            <person name="Foster B."/>
            <person name="Gaskell J."/>
            <person name="Glotzer D."/>
            <person name="Gorecki P."/>
            <person name="Heitman J."/>
            <person name="Hesse C."/>
            <person name="Hori C."/>
            <person name="Igarashi K."/>
            <person name="Jurgens J.A."/>
            <person name="Kallen N."/>
            <person name="Kersten P."/>
            <person name="Kohler A."/>
            <person name="Kuees U."/>
            <person name="Kumar T.K.A."/>
            <person name="Kuo A."/>
            <person name="LaButti K."/>
            <person name="Larrondo L.F."/>
            <person name="Lindquist E."/>
            <person name="Ling A."/>
            <person name="Lombard V."/>
            <person name="Lucas S."/>
            <person name="Lundell T."/>
            <person name="Martin R."/>
            <person name="McLaughlin D.J."/>
            <person name="Morgenstern I."/>
            <person name="Morin E."/>
            <person name="Murat C."/>
            <person name="Nagy L.G."/>
            <person name="Nolan M."/>
            <person name="Ohm R.A."/>
            <person name="Patyshakuliyeva A."/>
            <person name="Rokas A."/>
            <person name="Ruiz-Duenas F.J."/>
            <person name="Sabat G."/>
            <person name="Salamov A."/>
            <person name="Samejima M."/>
            <person name="Schmutz J."/>
            <person name="Slot J.C."/>
            <person name="St John F."/>
            <person name="Stenlid J."/>
            <person name="Sun H."/>
            <person name="Sun S."/>
            <person name="Syed K."/>
            <person name="Tsang A."/>
            <person name="Wiebenga A."/>
            <person name="Young D."/>
            <person name="Pisabarro A."/>
            <person name="Eastwood D.C."/>
            <person name="Martin F."/>
            <person name="Cullen D."/>
            <person name="Grigoriev I.V."/>
            <person name="Hibbett D.S."/>
        </authorList>
    </citation>
    <scope>NUCLEOTIDE SEQUENCE [LARGE SCALE GENOMIC DNA]</scope>
    <source>
        <strain evidence="6">TFB10046</strain>
    </source>
</reference>
<keyword evidence="6" id="KW-1185">Reference proteome</keyword>
<dbReference type="InterPro" id="IPR000719">
    <property type="entry name" value="Prot_kinase_dom"/>
</dbReference>
<dbReference type="InterPro" id="IPR020472">
    <property type="entry name" value="WD40_PAC1"/>
</dbReference>
<feature type="repeat" description="WD" evidence="3">
    <location>
        <begin position="311"/>
        <end position="352"/>
    </location>
</feature>
<protein>
    <submittedName>
        <fullName evidence="5">WD40 repeat-like protein</fullName>
    </submittedName>
</protein>
<feature type="repeat" description="WD" evidence="3">
    <location>
        <begin position="354"/>
        <end position="395"/>
    </location>
</feature>
<dbReference type="KEGG" id="adl:AURDEDRAFT_91735"/>
<accession>J0WX85</accession>
<dbReference type="PROSITE" id="PS50011">
    <property type="entry name" value="PROTEIN_KINASE_DOM"/>
    <property type="match status" value="1"/>
</dbReference>
<dbReference type="FunCoup" id="J0WX85">
    <property type="interactions" value="121"/>
</dbReference>
<evidence type="ECO:0000313" key="5">
    <source>
        <dbReference type="EMBL" id="EJD39121.1"/>
    </source>
</evidence>
<dbReference type="InParanoid" id="J0WX85"/>
<dbReference type="SMART" id="SM00320">
    <property type="entry name" value="WD40"/>
    <property type="match status" value="6"/>
</dbReference>
<evidence type="ECO:0000313" key="6">
    <source>
        <dbReference type="Proteomes" id="UP000006514"/>
    </source>
</evidence>
<dbReference type="PANTHER" id="PTHR22847:SF637">
    <property type="entry name" value="WD REPEAT DOMAIN 5B"/>
    <property type="match status" value="1"/>
</dbReference>
<dbReference type="GO" id="GO:0004672">
    <property type="term" value="F:protein kinase activity"/>
    <property type="evidence" value="ECO:0007669"/>
    <property type="project" value="InterPro"/>
</dbReference>
<feature type="repeat" description="WD" evidence="3">
    <location>
        <begin position="570"/>
        <end position="605"/>
    </location>
</feature>
<dbReference type="InterPro" id="IPR001680">
    <property type="entry name" value="WD40_rpt"/>
</dbReference>
<dbReference type="GO" id="GO:0005524">
    <property type="term" value="F:ATP binding"/>
    <property type="evidence" value="ECO:0007669"/>
    <property type="project" value="InterPro"/>
</dbReference>
<dbReference type="Gene3D" id="1.10.510.10">
    <property type="entry name" value="Transferase(Phosphotransferase) domain 1"/>
    <property type="match status" value="1"/>
</dbReference>
<dbReference type="SUPFAM" id="SSF56112">
    <property type="entry name" value="Protein kinase-like (PK-like)"/>
    <property type="match status" value="1"/>
</dbReference>
<dbReference type="InterPro" id="IPR011009">
    <property type="entry name" value="Kinase-like_dom_sf"/>
</dbReference>
<dbReference type="PROSITE" id="PS50294">
    <property type="entry name" value="WD_REPEATS_REGION"/>
    <property type="match status" value="4"/>
</dbReference>
<evidence type="ECO:0000256" key="2">
    <source>
        <dbReference type="ARBA" id="ARBA00022737"/>
    </source>
</evidence>
<dbReference type="GO" id="GO:0042393">
    <property type="term" value="F:histone binding"/>
    <property type="evidence" value="ECO:0007669"/>
    <property type="project" value="TreeGrafter"/>
</dbReference>
<dbReference type="Proteomes" id="UP000006514">
    <property type="component" value="Unassembled WGS sequence"/>
</dbReference>
<dbReference type="Gene3D" id="2.130.10.10">
    <property type="entry name" value="YVTN repeat-like/Quinoprotein amine dehydrogenase"/>
    <property type="match status" value="3"/>
</dbReference>
<dbReference type="SMART" id="SM00220">
    <property type="entry name" value="S_TKc"/>
    <property type="match status" value="1"/>
</dbReference>
<dbReference type="OrthoDB" id="400at2759"/>
<dbReference type="PRINTS" id="PR00320">
    <property type="entry name" value="GPROTEINBRPT"/>
</dbReference>
<dbReference type="AlphaFoldDB" id="J0WX85"/>
<dbReference type="SUPFAM" id="SSF50978">
    <property type="entry name" value="WD40 repeat-like"/>
    <property type="match status" value="1"/>
</dbReference>
<dbReference type="Pfam" id="PF00400">
    <property type="entry name" value="WD40"/>
    <property type="match status" value="3"/>
</dbReference>
<dbReference type="PROSITE" id="PS50082">
    <property type="entry name" value="WD_REPEATS_2"/>
    <property type="match status" value="6"/>
</dbReference>
<organism evidence="5 6">
    <name type="scientific">Auricularia subglabra (strain TFB-10046 / SS5)</name>
    <name type="common">White-rot fungus</name>
    <name type="synonym">Auricularia delicata (strain TFB10046)</name>
    <dbReference type="NCBI Taxonomy" id="717982"/>
    <lineage>
        <taxon>Eukaryota</taxon>
        <taxon>Fungi</taxon>
        <taxon>Dikarya</taxon>
        <taxon>Basidiomycota</taxon>
        <taxon>Agaricomycotina</taxon>
        <taxon>Agaricomycetes</taxon>
        <taxon>Auriculariales</taxon>
        <taxon>Auriculariaceae</taxon>
        <taxon>Auricularia</taxon>
    </lineage>
</organism>
<proteinExistence type="predicted"/>
<dbReference type="Pfam" id="PF00069">
    <property type="entry name" value="Pkinase"/>
    <property type="match status" value="1"/>
</dbReference>
<dbReference type="eggNOG" id="KOG1187">
    <property type="taxonomic scope" value="Eukaryota"/>
</dbReference>
<evidence type="ECO:0000259" key="4">
    <source>
        <dbReference type="PROSITE" id="PS50011"/>
    </source>
</evidence>
<sequence>MSVGWPIGTKIPVTDVFDPEHGLAFEVNLETTYGPRGWAAVVLRGSSAPHGLLALKVFPNVLSDTASKLLRRELDMVRRPCLRHESILPFIGTTTFDGHTIILSSYMENGNLLDHFKKNPMLSRGPLLLQVVEAVRFLHSDANTIHGDLKCENVLVTREYNAVLADFGLSTAIEKTDPSITATDVRAMSTFQFAAPEILDDAVIEGTMQPVRVRSKSRKTDVYALGMLFIQAFTCAPPWPHYTFPGIIKALLASGLQEYPRPENGLPLVGLNDRWWILCCLCCEADPIQRPIIEEVKEQLVLCMPCALHKITPDPDNIVPVTFLSSLSTVASYSSDNILRLWDLETVTQTERPLHGDAGRIECIVVSPDGRFVYSGDEEGALRRWRLSSDGSHYTLRIDRPPNTHRAPIKSLAIGRDGQRIVSGSSDGTLRVWPTSSGNEVKRSMKVHTDAVQSVAISHDNARIASGSEDATVRVWDAATGEHVCKVQNRPPVRCVLFSPSTSYHVACAVGVTVRLLNIDLGRYEWKAQGHTQTVQALAFSSSGKYVSSASIDGTVCVWDAKTGGLVGLPLEHGTPVLSLAFAEDDRVLLSGCQDGHVYMWRLFE</sequence>
<dbReference type="PANTHER" id="PTHR22847">
    <property type="entry name" value="WD40 REPEAT PROTEIN"/>
    <property type="match status" value="1"/>
</dbReference>
<dbReference type="InterPro" id="IPR056454">
    <property type="entry name" value="Beta-prop_IP5PC_F"/>
</dbReference>
<dbReference type="eggNOG" id="KOG0266">
    <property type="taxonomic scope" value="Eukaryota"/>
</dbReference>
<evidence type="ECO:0000256" key="3">
    <source>
        <dbReference type="PROSITE-ProRule" id="PRU00221"/>
    </source>
</evidence>
<feature type="repeat" description="WD" evidence="3">
    <location>
        <begin position="445"/>
        <end position="486"/>
    </location>
</feature>